<dbReference type="RefSeq" id="WP_079682106.1">
    <property type="nucleotide sequence ID" value="NZ_FUYQ01000002.1"/>
</dbReference>
<evidence type="ECO:0000313" key="2">
    <source>
        <dbReference type="EMBL" id="SKB29381.1"/>
    </source>
</evidence>
<feature type="chain" id="PRO_5012165309" evidence="1">
    <location>
        <begin position="20"/>
        <end position="402"/>
    </location>
</feature>
<accession>A0A1T5A304</accession>
<dbReference type="PANTHER" id="PTHR10151">
    <property type="entry name" value="ECTONUCLEOTIDE PYROPHOSPHATASE/PHOSPHODIESTERASE"/>
    <property type="match status" value="1"/>
</dbReference>
<dbReference type="Pfam" id="PF01663">
    <property type="entry name" value="Phosphodiest"/>
    <property type="match status" value="1"/>
</dbReference>
<dbReference type="GO" id="GO:0016787">
    <property type="term" value="F:hydrolase activity"/>
    <property type="evidence" value="ECO:0007669"/>
    <property type="project" value="UniProtKB-ARBA"/>
</dbReference>
<dbReference type="Gene3D" id="3.40.720.10">
    <property type="entry name" value="Alkaline Phosphatase, subunit A"/>
    <property type="match status" value="1"/>
</dbReference>
<organism evidence="2 3">
    <name type="scientific">Parabacteroides chartae</name>
    <dbReference type="NCBI Taxonomy" id="1037355"/>
    <lineage>
        <taxon>Bacteria</taxon>
        <taxon>Pseudomonadati</taxon>
        <taxon>Bacteroidota</taxon>
        <taxon>Bacteroidia</taxon>
        <taxon>Bacteroidales</taxon>
        <taxon>Tannerellaceae</taxon>
        <taxon>Parabacteroides</taxon>
    </lineage>
</organism>
<proteinExistence type="predicted"/>
<feature type="signal peptide" evidence="1">
    <location>
        <begin position="1"/>
        <end position="19"/>
    </location>
</feature>
<dbReference type="AlphaFoldDB" id="A0A1T5A304"/>
<protein>
    <submittedName>
        <fullName evidence="2">Predicted pyrophosphatase or phosphodiesterase, AlkP superfamily</fullName>
    </submittedName>
</protein>
<evidence type="ECO:0000313" key="3">
    <source>
        <dbReference type="Proteomes" id="UP000190852"/>
    </source>
</evidence>
<name>A0A1T5A304_9BACT</name>
<keyword evidence="1" id="KW-0732">Signal</keyword>
<dbReference type="EMBL" id="FUYQ01000002">
    <property type="protein sequence ID" value="SKB29381.1"/>
    <property type="molecule type" value="Genomic_DNA"/>
</dbReference>
<dbReference type="PANTHER" id="PTHR10151:SF120">
    <property type="entry name" value="BIS(5'-ADENOSYL)-TRIPHOSPHATASE"/>
    <property type="match status" value="1"/>
</dbReference>
<gene>
    <name evidence="2" type="ORF">SAMN05660349_00362</name>
</gene>
<dbReference type="PROSITE" id="PS51257">
    <property type="entry name" value="PROKAR_LIPOPROTEIN"/>
    <property type="match status" value="1"/>
</dbReference>
<dbReference type="CDD" id="cd16018">
    <property type="entry name" value="Enpp"/>
    <property type="match status" value="1"/>
</dbReference>
<evidence type="ECO:0000256" key="1">
    <source>
        <dbReference type="SAM" id="SignalP"/>
    </source>
</evidence>
<dbReference type="InterPro" id="IPR002591">
    <property type="entry name" value="Phosphodiest/P_Trfase"/>
</dbReference>
<reference evidence="3" key="1">
    <citation type="submission" date="2017-02" db="EMBL/GenBank/DDBJ databases">
        <authorList>
            <person name="Varghese N."/>
            <person name="Submissions S."/>
        </authorList>
    </citation>
    <scope>NUCLEOTIDE SEQUENCE [LARGE SCALE GENOMIC DNA]</scope>
    <source>
        <strain evidence="3">DSM 24967</strain>
    </source>
</reference>
<dbReference type="InterPro" id="IPR017850">
    <property type="entry name" value="Alkaline_phosphatase_core_sf"/>
</dbReference>
<sequence>MNKNMFVLFLALFLTGSFSACKTTRQERYVVVLSMDGFRDDYPGRGHTPTLDSLAKVGVRASFVPCFPSVTFPNHYSMATGLHPNNHGLVNNSFYDSTMQKMYRIKDREAVSNPAFYGGEPVWNTAERQGVKAATYFWVGSEAPVGGKHNSIWKVFDSSVPYNDRADSVVAWLSLPQKQRPHLVMWYIEEPDAIGHDATPDSSAVIDKVEELDAVLARFFSKVNKLDIAPKIDFIVTSDHGMATFVPDKYVNLGDYLPRDSFKFVFDGVPTVLYPKPGYTDTAYEILKKVPNITVWKKEEVPARYQYGSNARIGDLIVLPDVGCMVQFRDKGKPWLGGAHGYDNFDPTMQAIFYASGPSFKKNVTHPSLPNISLYPLICRLLKIKPAPNDADSVNLDGLLKK</sequence>
<dbReference type="Proteomes" id="UP000190852">
    <property type="component" value="Unassembled WGS sequence"/>
</dbReference>
<keyword evidence="3" id="KW-1185">Reference proteome</keyword>
<dbReference type="SUPFAM" id="SSF53649">
    <property type="entry name" value="Alkaline phosphatase-like"/>
    <property type="match status" value="1"/>
</dbReference>
<dbReference type="Gene3D" id="3.30.1360.180">
    <property type="match status" value="1"/>
</dbReference>